<organism evidence="2 3">
    <name type="scientific">Saccharopolyspora griseoalba</name>
    <dbReference type="NCBI Taxonomy" id="1431848"/>
    <lineage>
        <taxon>Bacteria</taxon>
        <taxon>Bacillati</taxon>
        <taxon>Actinomycetota</taxon>
        <taxon>Actinomycetes</taxon>
        <taxon>Pseudonocardiales</taxon>
        <taxon>Pseudonocardiaceae</taxon>
        <taxon>Saccharopolyspora</taxon>
    </lineage>
</organism>
<dbReference type="EMBL" id="JBHTCJ010000021">
    <property type="protein sequence ID" value="MFC7344912.1"/>
    <property type="molecule type" value="Genomic_DNA"/>
</dbReference>
<dbReference type="Gene3D" id="3.40.50.300">
    <property type="entry name" value="P-loop containing nucleotide triphosphate hydrolases"/>
    <property type="match status" value="1"/>
</dbReference>
<keyword evidence="3" id="KW-1185">Reference proteome</keyword>
<dbReference type="Proteomes" id="UP001596504">
    <property type="component" value="Unassembled WGS sequence"/>
</dbReference>
<dbReference type="SUPFAM" id="SSF52540">
    <property type="entry name" value="P-loop containing nucleoside triphosphate hydrolases"/>
    <property type="match status" value="1"/>
</dbReference>
<keyword evidence="2" id="KW-0547">Nucleotide-binding</keyword>
<evidence type="ECO:0000313" key="2">
    <source>
        <dbReference type="EMBL" id="MFC7344912.1"/>
    </source>
</evidence>
<evidence type="ECO:0000313" key="3">
    <source>
        <dbReference type="Proteomes" id="UP001596504"/>
    </source>
</evidence>
<dbReference type="RefSeq" id="WP_380673167.1">
    <property type="nucleotide sequence ID" value="NZ_JBHTCJ010000021.1"/>
</dbReference>
<proteinExistence type="predicted"/>
<reference evidence="3" key="1">
    <citation type="journal article" date="2019" name="Int. J. Syst. Evol. Microbiol.">
        <title>The Global Catalogue of Microorganisms (GCM) 10K type strain sequencing project: providing services to taxonomists for standard genome sequencing and annotation.</title>
        <authorList>
            <consortium name="The Broad Institute Genomics Platform"/>
            <consortium name="The Broad Institute Genome Sequencing Center for Infectious Disease"/>
            <person name="Wu L."/>
            <person name="Ma J."/>
        </authorList>
    </citation>
    <scope>NUCLEOTIDE SEQUENCE [LARGE SCALE GENOMIC DNA]</scope>
    <source>
        <strain evidence="3">WLHS5</strain>
    </source>
</reference>
<feature type="compositionally biased region" description="Polar residues" evidence="1">
    <location>
        <begin position="866"/>
        <end position="880"/>
    </location>
</feature>
<feature type="region of interest" description="Disordered" evidence="1">
    <location>
        <begin position="843"/>
        <end position="887"/>
    </location>
</feature>
<comment type="caution">
    <text evidence="2">The sequence shown here is derived from an EMBL/GenBank/DDBJ whole genome shotgun (WGS) entry which is preliminary data.</text>
</comment>
<gene>
    <name evidence="2" type="ORF">ACFQRI_26170</name>
</gene>
<feature type="compositionally biased region" description="Low complexity" evidence="1">
    <location>
        <begin position="843"/>
        <end position="858"/>
    </location>
</feature>
<dbReference type="Pfam" id="PF12846">
    <property type="entry name" value="AAA_10"/>
    <property type="match status" value="1"/>
</dbReference>
<sequence>MALRRIDGHLTRTATEAVAWYRLPEQRWSFRGDADRESLLQAIAAQYAELTGRWLHLRVTSRPYGVADWARAHAEHSQHRLPDVPGSLTWPDYLIGEQQQLLGATLVDKQVYLGVQLRPRSLLERAAERLSRLPGGSDADRRELASLREDAFVLDRTLARSGLRARAATAEEIRWLLHRSNTLGLPAPTHIPSAPADGAWRTEDLAAVSDLAAWTQQPWAPTMQVHGRGMPHAGQTGHVAVLSVGLSQPLDIPETDLPWMAMADQVPVPVEWSARMYVRPGEDVTGELSRQASRVRSQMRHYTDEHGLEAPASLERQAQQVAAIDDDLTTGMTNLATRVKSWWRVAVSGETEDEALARAQQLVDAYQPKITLEHPAGQYGLAREFIPGEALSSTAHTRRSSVVWAASALPQATAQIGDRHGVLIGETVTAGRRPVAWDPWRAQEVRNASGLTAITAGLGGGKSFLGGGIVYKTLRAGAHWTVLDPSGPLAHLASLPEIAPYARVIDLLRAEPGILNPYRVVPTPVDGDYDLPTEADRLREDHVFADATRRRLAREVLTRMLPGKLAREPETAAVILEAVRRVGSRPDAHPGLVIEALKTLNDDGLAEHAHHVWRFLDETRDQMRLLIPEDPQSDPYASSRDDRLTVLGMAGLTLPRDDTPREDWSEHENLGVELLNLAAWLTQRMVYEGPTGRSEQWRHARKGVWIDEAFFLSEVATGRMLMNRFARDSRKWNVRVLLSTQLPADFLRLNNNTSGGGNGSAGIGALLDSAFVGVLDEDNTQSDALELLGVPTNAGYEPSLGALRVEPDEPRQFLFADGDHGVERISVDFSGPHLEHLREALNTTPGQQTPGQQGRNQPADPPPEAASTTITGTLAPQPTDASAAELP</sequence>
<accession>A0ABW2LUT8</accession>
<keyword evidence="2" id="KW-0067">ATP-binding</keyword>
<dbReference type="GO" id="GO:0005524">
    <property type="term" value="F:ATP binding"/>
    <property type="evidence" value="ECO:0007669"/>
    <property type="project" value="UniProtKB-KW"/>
</dbReference>
<protein>
    <submittedName>
        <fullName evidence="2">ATP-binding protein</fullName>
    </submittedName>
</protein>
<evidence type="ECO:0000256" key="1">
    <source>
        <dbReference type="SAM" id="MobiDB-lite"/>
    </source>
</evidence>
<name>A0ABW2LUT8_9PSEU</name>
<dbReference type="InterPro" id="IPR027417">
    <property type="entry name" value="P-loop_NTPase"/>
</dbReference>